<evidence type="ECO:0000256" key="22">
    <source>
        <dbReference type="SAM" id="MobiDB-lite"/>
    </source>
</evidence>
<feature type="transmembrane region" description="Helical" evidence="23">
    <location>
        <begin position="91"/>
        <end position="113"/>
    </location>
</feature>
<keyword evidence="4 24" id="KW-0132">Cell division</keyword>
<feature type="region of interest" description="Disordered" evidence="22">
    <location>
        <begin position="392"/>
        <end position="419"/>
    </location>
</feature>
<dbReference type="PANTHER" id="PTHR30474:SF2">
    <property type="entry name" value="PEPTIDOGLYCAN GLYCOSYLTRANSFERASE FTSW-RELATED"/>
    <property type="match status" value="1"/>
</dbReference>
<keyword evidence="7 23" id="KW-0812">Transmembrane</keyword>
<evidence type="ECO:0000256" key="9">
    <source>
        <dbReference type="ARBA" id="ARBA00022984"/>
    </source>
</evidence>
<sequence length="419" mass="44959">MRRRDSASVVSSSILPRLMAAARPVAGRPDYQLLLVVVGLLAFGLIMVYSSSVVTAYTTYRNQFHFLFKQCISASIGLTAMLVLARLDYHVLRVFSVPGLAISVVLLAAVLIPGIGAEAYGASRWISLGTFQLQPSELAKLALILYVAHWLTSKKEQVSDFAYGLVPFSVLLAVIVGLLMKQPDMGTTIVLVLTAVSIFYAAGASLMHLALLSAGGAFLGVVLIRVAPYRMQRFLAFLDPWATPLATGYHVVQSLMSFGAGGLTGVGLGVGRQKFMYLPFPHTDSIFAVIGEELGLAGTVAIVMGFVYFGYRGLRIAWYAPDQFGRLLAVGVTCSITFQAMMNMAVLTSSVPFTGITLPFISYGGSSLITTLAACGVLLNVSRQTSVQHAAAAPAEGGGLRRWHRRPHLPRPGRRQRAA</sequence>
<dbReference type="InterPro" id="IPR013437">
    <property type="entry name" value="FtsW"/>
</dbReference>
<feature type="transmembrane region" description="Helical" evidence="23">
    <location>
        <begin position="161"/>
        <end position="179"/>
    </location>
</feature>
<evidence type="ECO:0000256" key="6">
    <source>
        <dbReference type="ARBA" id="ARBA00022679"/>
    </source>
</evidence>
<evidence type="ECO:0000256" key="20">
    <source>
        <dbReference type="ARBA" id="ARBA00049902"/>
    </source>
</evidence>
<feature type="transmembrane region" description="Helical" evidence="23">
    <location>
        <begin position="209"/>
        <end position="227"/>
    </location>
</feature>
<dbReference type="NCBIfam" id="TIGR02614">
    <property type="entry name" value="ftsW"/>
    <property type="match status" value="1"/>
</dbReference>
<dbReference type="PANTHER" id="PTHR30474">
    <property type="entry name" value="CELL CYCLE PROTEIN"/>
    <property type="match status" value="1"/>
</dbReference>
<accession>A0A6J4KJ85</accession>
<dbReference type="EC" id="2.4.99.28" evidence="19"/>
<gene>
    <name evidence="24" type="ORF">AVDCRST_MAG77-6163</name>
</gene>
<keyword evidence="9" id="KW-0573">Peptidoglycan synthesis</keyword>
<dbReference type="GO" id="GO:0005886">
    <property type="term" value="C:plasma membrane"/>
    <property type="evidence" value="ECO:0007669"/>
    <property type="project" value="UniProtKB-SubCell"/>
</dbReference>
<dbReference type="GO" id="GO:0015648">
    <property type="term" value="F:lipid-linked peptidoglycan transporter activity"/>
    <property type="evidence" value="ECO:0007669"/>
    <property type="project" value="TreeGrafter"/>
</dbReference>
<evidence type="ECO:0000256" key="11">
    <source>
        <dbReference type="ARBA" id="ARBA00023136"/>
    </source>
</evidence>
<keyword evidence="6" id="KW-0808">Transferase</keyword>
<dbReference type="GO" id="GO:0032153">
    <property type="term" value="C:cell division site"/>
    <property type="evidence" value="ECO:0007669"/>
    <property type="project" value="TreeGrafter"/>
</dbReference>
<evidence type="ECO:0000256" key="10">
    <source>
        <dbReference type="ARBA" id="ARBA00022989"/>
    </source>
</evidence>
<comment type="similarity">
    <text evidence="16">Belongs to the SEDS family. FtsW subfamily.</text>
</comment>
<keyword evidence="10 23" id="KW-1133">Transmembrane helix</keyword>
<dbReference type="GO" id="GO:0051301">
    <property type="term" value="P:cell division"/>
    <property type="evidence" value="ECO:0007669"/>
    <property type="project" value="UniProtKB-KW"/>
</dbReference>
<evidence type="ECO:0000256" key="1">
    <source>
        <dbReference type="ARBA" id="ARBA00004651"/>
    </source>
</evidence>
<keyword evidence="8" id="KW-0133">Cell shape</keyword>
<feature type="transmembrane region" description="Helical" evidence="23">
    <location>
        <begin position="248"/>
        <end position="266"/>
    </location>
</feature>
<evidence type="ECO:0000256" key="7">
    <source>
        <dbReference type="ARBA" id="ARBA00022692"/>
    </source>
</evidence>
<evidence type="ECO:0000256" key="18">
    <source>
        <dbReference type="ARBA" id="ARBA00041418"/>
    </source>
</evidence>
<evidence type="ECO:0000256" key="15">
    <source>
        <dbReference type="ARBA" id="ARBA00033270"/>
    </source>
</evidence>
<keyword evidence="11 23" id="KW-0472">Membrane</keyword>
<protein>
    <recommendedName>
        <fullName evidence="17">Probable peptidoglycan glycosyltransferase FtsW</fullName>
        <ecNumber evidence="19">2.4.99.28</ecNumber>
    </recommendedName>
    <alternativeName>
        <fullName evidence="18">Cell division protein FtsW</fullName>
    </alternativeName>
    <alternativeName>
        <fullName evidence="15">Cell wall polymerase</fullName>
    </alternativeName>
    <alternativeName>
        <fullName evidence="14">Peptidoglycan polymerase</fullName>
    </alternativeName>
</protein>
<feature type="transmembrane region" description="Helical" evidence="23">
    <location>
        <begin position="66"/>
        <end position="85"/>
    </location>
</feature>
<feature type="transmembrane region" description="Helical" evidence="23">
    <location>
        <begin position="286"/>
        <end position="311"/>
    </location>
</feature>
<dbReference type="AlphaFoldDB" id="A0A6J4KJ85"/>
<feature type="transmembrane region" description="Helical" evidence="23">
    <location>
        <begin position="361"/>
        <end position="381"/>
    </location>
</feature>
<dbReference type="InterPro" id="IPR001182">
    <property type="entry name" value="FtsW/RodA"/>
</dbReference>
<keyword evidence="12" id="KW-0131">Cell cycle</keyword>
<reference evidence="24" key="1">
    <citation type="submission" date="2020-02" db="EMBL/GenBank/DDBJ databases">
        <authorList>
            <person name="Meier V. D."/>
        </authorList>
    </citation>
    <scope>NUCLEOTIDE SEQUENCE</scope>
    <source>
        <strain evidence="24">AVDCRST_MAG77</strain>
    </source>
</reference>
<evidence type="ECO:0000256" key="2">
    <source>
        <dbReference type="ARBA" id="ARBA00004752"/>
    </source>
</evidence>
<evidence type="ECO:0000256" key="14">
    <source>
        <dbReference type="ARBA" id="ARBA00032370"/>
    </source>
</evidence>
<dbReference type="Pfam" id="PF01098">
    <property type="entry name" value="FTSW_RODA_SPOVE"/>
    <property type="match status" value="1"/>
</dbReference>
<evidence type="ECO:0000256" key="17">
    <source>
        <dbReference type="ARBA" id="ARBA00041185"/>
    </source>
</evidence>
<evidence type="ECO:0000256" key="19">
    <source>
        <dbReference type="ARBA" id="ARBA00044770"/>
    </source>
</evidence>
<feature type="transmembrane region" description="Helical" evidence="23">
    <location>
        <begin position="186"/>
        <end position="203"/>
    </location>
</feature>
<evidence type="ECO:0000256" key="23">
    <source>
        <dbReference type="SAM" id="Phobius"/>
    </source>
</evidence>
<dbReference type="GO" id="GO:0008360">
    <property type="term" value="P:regulation of cell shape"/>
    <property type="evidence" value="ECO:0007669"/>
    <property type="project" value="UniProtKB-KW"/>
</dbReference>
<evidence type="ECO:0000256" key="12">
    <source>
        <dbReference type="ARBA" id="ARBA00023306"/>
    </source>
</evidence>
<dbReference type="GO" id="GO:0008955">
    <property type="term" value="F:peptidoglycan glycosyltransferase activity"/>
    <property type="evidence" value="ECO:0007669"/>
    <property type="project" value="UniProtKB-EC"/>
</dbReference>
<dbReference type="EMBL" id="CADCTC010000324">
    <property type="protein sequence ID" value="CAA9307150.1"/>
    <property type="molecule type" value="Genomic_DNA"/>
</dbReference>
<dbReference type="GO" id="GO:0009252">
    <property type="term" value="P:peptidoglycan biosynthetic process"/>
    <property type="evidence" value="ECO:0007669"/>
    <property type="project" value="UniProtKB-KW"/>
</dbReference>
<evidence type="ECO:0000256" key="4">
    <source>
        <dbReference type="ARBA" id="ARBA00022618"/>
    </source>
</evidence>
<feature type="transmembrane region" description="Helical" evidence="23">
    <location>
        <begin position="31"/>
        <end position="54"/>
    </location>
</feature>
<organism evidence="24">
    <name type="scientific">uncultured Chloroflexota bacterium</name>
    <dbReference type="NCBI Taxonomy" id="166587"/>
    <lineage>
        <taxon>Bacteria</taxon>
        <taxon>Bacillati</taxon>
        <taxon>Chloroflexota</taxon>
        <taxon>environmental samples</taxon>
    </lineage>
</organism>
<evidence type="ECO:0000256" key="13">
    <source>
        <dbReference type="ARBA" id="ARBA00023316"/>
    </source>
</evidence>
<comment type="function">
    <text evidence="21">Peptidoglycan polymerase that is essential for cell division.</text>
</comment>
<evidence type="ECO:0000256" key="5">
    <source>
        <dbReference type="ARBA" id="ARBA00022676"/>
    </source>
</evidence>
<comment type="subcellular location">
    <subcellularLocation>
        <location evidence="1">Cell membrane</location>
        <topology evidence="1">Multi-pass membrane protein</topology>
    </subcellularLocation>
</comment>
<evidence type="ECO:0000256" key="3">
    <source>
        <dbReference type="ARBA" id="ARBA00022475"/>
    </source>
</evidence>
<proteinExistence type="inferred from homology"/>
<comment type="pathway">
    <text evidence="2">Cell wall biogenesis; peptidoglycan biosynthesis.</text>
</comment>
<dbReference type="GO" id="GO:0071555">
    <property type="term" value="P:cell wall organization"/>
    <property type="evidence" value="ECO:0007669"/>
    <property type="project" value="UniProtKB-KW"/>
</dbReference>
<keyword evidence="13" id="KW-0961">Cell wall biogenesis/degradation</keyword>
<feature type="compositionally biased region" description="Basic residues" evidence="22">
    <location>
        <begin position="401"/>
        <end position="419"/>
    </location>
</feature>
<evidence type="ECO:0000256" key="8">
    <source>
        <dbReference type="ARBA" id="ARBA00022960"/>
    </source>
</evidence>
<name>A0A6J4KJ85_9CHLR</name>
<evidence type="ECO:0000256" key="16">
    <source>
        <dbReference type="ARBA" id="ARBA00038053"/>
    </source>
</evidence>
<keyword evidence="3" id="KW-1003">Cell membrane</keyword>
<keyword evidence="5" id="KW-0328">Glycosyltransferase</keyword>
<evidence type="ECO:0000313" key="24">
    <source>
        <dbReference type="EMBL" id="CAA9307150.1"/>
    </source>
</evidence>
<comment type="catalytic activity">
    <reaction evidence="20">
        <text>[GlcNAc-(1-&gt;4)-Mur2Ac(oyl-L-Ala-gamma-D-Glu-L-Lys-D-Ala-D-Ala)](n)-di-trans,octa-cis-undecaprenyl diphosphate + beta-D-GlcNAc-(1-&gt;4)-Mur2Ac(oyl-L-Ala-gamma-D-Glu-L-Lys-D-Ala-D-Ala)-di-trans,octa-cis-undecaprenyl diphosphate = [GlcNAc-(1-&gt;4)-Mur2Ac(oyl-L-Ala-gamma-D-Glu-L-Lys-D-Ala-D-Ala)](n+1)-di-trans,octa-cis-undecaprenyl diphosphate + di-trans,octa-cis-undecaprenyl diphosphate + H(+)</text>
        <dbReference type="Rhea" id="RHEA:23708"/>
        <dbReference type="Rhea" id="RHEA-COMP:9602"/>
        <dbReference type="Rhea" id="RHEA-COMP:9603"/>
        <dbReference type="ChEBI" id="CHEBI:15378"/>
        <dbReference type="ChEBI" id="CHEBI:58405"/>
        <dbReference type="ChEBI" id="CHEBI:60033"/>
        <dbReference type="ChEBI" id="CHEBI:78435"/>
        <dbReference type="EC" id="2.4.99.28"/>
    </reaction>
</comment>
<feature type="transmembrane region" description="Helical" evidence="23">
    <location>
        <begin position="323"/>
        <end position="341"/>
    </location>
</feature>
<evidence type="ECO:0000256" key="21">
    <source>
        <dbReference type="ARBA" id="ARBA00049966"/>
    </source>
</evidence>